<evidence type="ECO:0000313" key="11">
    <source>
        <dbReference type="EMBL" id="RWR26410.1"/>
    </source>
</evidence>
<dbReference type="Proteomes" id="UP000284476">
    <property type="component" value="Unassembled WGS sequence"/>
</dbReference>
<dbReference type="GO" id="GO:0005886">
    <property type="term" value="C:plasma membrane"/>
    <property type="evidence" value="ECO:0007669"/>
    <property type="project" value="UniProtKB-SubCell"/>
</dbReference>
<gene>
    <name evidence="10" type="ORF">D2T30_11215</name>
    <name evidence="11" type="ORF">D2T31_20085</name>
</gene>
<keyword evidence="5 8" id="KW-0812">Transmembrane</keyword>
<evidence type="ECO:0000256" key="6">
    <source>
        <dbReference type="ARBA" id="ARBA00022989"/>
    </source>
</evidence>
<keyword evidence="4" id="KW-0997">Cell inner membrane</keyword>
<keyword evidence="6 8" id="KW-1133">Transmembrane helix</keyword>
<dbReference type="InterPro" id="IPR000515">
    <property type="entry name" value="MetI-like"/>
</dbReference>
<evidence type="ECO:0000256" key="5">
    <source>
        <dbReference type="ARBA" id="ARBA00022692"/>
    </source>
</evidence>
<feature type="transmembrane region" description="Helical" evidence="8">
    <location>
        <begin position="133"/>
        <end position="157"/>
    </location>
</feature>
<keyword evidence="7 8" id="KW-0472">Membrane</keyword>
<protein>
    <submittedName>
        <fullName evidence="11">ABC transporter permease</fullName>
    </submittedName>
</protein>
<proteinExistence type="inferred from homology"/>
<feature type="transmembrane region" description="Helical" evidence="8">
    <location>
        <begin position="194"/>
        <end position="219"/>
    </location>
</feature>
<accession>A0A443JIQ3</accession>
<comment type="caution">
    <text evidence="11">The sequence shown here is derived from an EMBL/GenBank/DDBJ whole genome shotgun (WGS) entry which is preliminary data.</text>
</comment>
<evidence type="ECO:0000256" key="7">
    <source>
        <dbReference type="ARBA" id="ARBA00023136"/>
    </source>
</evidence>
<dbReference type="OrthoDB" id="9815533at2"/>
<evidence type="ECO:0000256" key="3">
    <source>
        <dbReference type="ARBA" id="ARBA00022475"/>
    </source>
</evidence>
<evidence type="ECO:0000256" key="8">
    <source>
        <dbReference type="RuleBase" id="RU363032"/>
    </source>
</evidence>
<dbReference type="Proteomes" id="UP000285295">
    <property type="component" value="Unassembled WGS sequence"/>
</dbReference>
<dbReference type="RefSeq" id="WP_128208937.1">
    <property type="nucleotide sequence ID" value="NZ_JBHRSO010000019.1"/>
</dbReference>
<keyword evidence="3" id="KW-1003">Cell membrane</keyword>
<evidence type="ECO:0000313" key="12">
    <source>
        <dbReference type="Proteomes" id="UP000284476"/>
    </source>
</evidence>
<dbReference type="CDD" id="cd06261">
    <property type="entry name" value="TM_PBP2"/>
    <property type="match status" value="1"/>
</dbReference>
<dbReference type="PANTHER" id="PTHR43357:SF4">
    <property type="entry name" value="INNER MEMBRANE ABC TRANSPORTER PERMEASE PROTEIN YDCV"/>
    <property type="match status" value="1"/>
</dbReference>
<evidence type="ECO:0000259" key="9">
    <source>
        <dbReference type="PROSITE" id="PS50928"/>
    </source>
</evidence>
<dbReference type="EMBL" id="SAUZ01000012">
    <property type="protein sequence ID" value="RWR20455.1"/>
    <property type="molecule type" value="Genomic_DNA"/>
</dbReference>
<dbReference type="EMBL" id="SAUX01000033">
    <property type="protein sequence ID" value="RWR26410.1"/>
    <property type="molecule type" value="Genomic_DNA"/>
</dbReference>
<evidence type="ECO:0000256" key="4">
    <source>
        <dbReference type="ARBA" id="ARBA00022519"/>
    </source>
</evidence>
<dbReference type="Gene3D" id="1.10.3720.10">
    <property type="entry name" value="MetI-like"/>
    <property type="match status" value="1"/>
</dbReference>
<reference evidence="12 13" key="1">
    <citation type="submission" date="2019-01" db="EMBL/GenBank/DDBJ databases">
        <title>Sinorhodobacter populi sp. nov. isolated from the symptomatic bark tissue of Populus euramericana canker.</title>
        <authorList>
            <person name="Xu G."/>
        </authorList>
    </citation>
    <scope>NUCLEOTIDE SEQUENCE [LARGE SCALE GENOMIC DNA]</scope>
    <source>
        <strain evidence="11 13">D19-10-3-21</strain>
        <strain evidence="10 12">SK2B-1</strain>
    </source>
</reference>
<reference evidence="12 13" key="2">
    <citation type="submission" date="2019-01" db="EMBL/GenBank/DDBJ databases">
        <authorList>
            <person name="Li Y."/>
        </authorList>
    </citation>
    <scope>NUCLEOTIDE SEQUENCE [LARGE SCALE GENOMIC DNA]</scope>
    <source>
        <strain evidence="11 13">D19-10-3-21</strain>
        <strain evidence="10 12">SK2B-1</strain>
    </source>
</reference>
<comment type="subcellular location">
    <subcellularLocation>
        <location evidence="1">Cell inner membrane</location>
        <topology evidence="1">Multi-pass membrane protein</topology>
    </subcellularLocation>
    <subcellularLocation>
        <location evidence="8">Cell membrane</location>
        <topology evidence="8">Multi-pass membrane protein</topology>
    </subcellularLocation>
</comment>
<dbReference type="InterPro" id="IPR035906">
    <property type="entry name" value="MetI-like_sf"/>
</dbReference>
<keyword evidence="2 8" id="KW-0813">Transport</keyword>
<evidence type="ECO:0000313" key="10">
    <source>
        <dbReference type="EMBL" id="RWR20455.1"/>
    </source>
</evidence>
<name>A0A443K0T1_9RHOB</name>
<accession>A0A443K0T1</accession>
<comment type="similarity">
    <text evidence="8">Belongs to the binding-protein-dependent transport system permease family.</text>
</comment>
<dbReference type="AlphaFoldDB" id="A0A443K0T1"/>
<feature type="transmembrane region" description="Helical" evidence="8">
    <location>
        <begin position="73"/>
        <end position="93"/>
    </location>
</feature>
<dbReference type="PROSITE" id="PS50928">
    <property type="entry name" value="ABC_TM1"/>
    <property type="match status" value="1"/>
</dbReference>
<sequence>MLDAYPDNRLGRFLLWLLAALVLTFLVLPTLVVIPLSFSGSNLLEFPPRSLSLRWYENFFGSGAWMAALRTSILLGVLTPMVAVPLGFLCCVGMNRLSGKASRAIYGYVLMPSILPGILLAIGLFFVLAKMKLIGTVAGVLIGHAVLAIPVVVIVLAPAVNRFDWAQVMAARSLGAGWFRGLAGIMVPQLRFSFLAAALMAFLTSLDEAVISIFVSGGANSTLPKLMFLSLRDQIDPTIAAISTLWTGFIIAIVLIVNTCQKS</sequence>
<feature type="transmembrane region" description="Helical" evidence="8">
    <location>
        <begin position="12"/>
        <end position="38"/>
    </location>
</feature>
<organism evidence="11 13">
    <name type="scientific">Paenirhodobacter populi</name>
    <dbReference type="NCBI Taxonomy" id="2306993"/>
    <lineage>
        <taxon>Bacteria</taxon>
        <taxon>Pseudomonadati</taxon>
        <taxon>Pseudomonadota</taxon>
        <taxon>Alphaproteobacteria</taxon>
        <taxon>Rhodobacterales</taxon>
        <taxon>Rhodobacter group</taxon>
        <taxon>Paenirhodobacter</taxon>
    </lineage>
</organism>
<feature type="transmembrane region" description="Helical" evidence="8">
    <location>
        <begin position="105"/>
        <end position="127"/>
    </location>
</feature>
<dbReference type="GO" id="GO:0055085">
    <property type="term" value="P:transmembrane transport"/>
    <property type="evidence" value="ECO:0007669"/>
    <property type="project" value="InterPro"/>
</dbReference>
<dbReference type="PANTHER" id="PTHR43357">
    <property type="entry name" value="INNER MEMBRANE ABC TRANSPORTER PERMEASE PROTEIN YDCV"/>
    <property type="match status" value="1"/>
</dbReference>
<evidence type="ECO:0000256" key="1">
    <source>
        <dbReference type="ARBA" id="ARBA00004429"/>
    </source>
</evidence>
<dbReference type="Pfam" id="PF00528">
    <property type="entry name" value="BPD_transp_1"/>
    <property type="match status" value="1"/>
</dbReference>
<dbReference type="SUPFAM" id="SSF161098">
    <property type="entry name" value="MetI-like"/>
    <property type="match status" value="1"/>
</dbReference>
<evidence type="ECO:0000256" key="2">
    <source>
        <dbReference type="ARBA" id="ARBA00022448"/>
    </source>
</evidence>
<feature type="domain" description="ABC transmembrane type-1" evidence="9">
    <location>
        <begin position="69"/>
        <end position="257"/>
    </location>
</feature>
<evidence type="ECO:0000313" key="13">
    <source>
        <dbReference type="Proteomes" id="UP000285295"/>
    </source>
</evidence>
<feature type="transmembrane region" description="Helical" evidence="8">
    <location>
        <begin position="239"/>
        <end position="257"/>
    </location>
</feature>